<keyword evidence="3" id="KW-1185">Reference proteome</keyword>
<reference evidence="2 3" key="1">
    <citation type="submission" date="2019-06" db="EMBL/GenBank/DDBJ databases">
        <title>Genome sequencing of plant associated microbes to promote plant fitness in Sorghum bicolor and Oryza sativa.</title>
        <authorList>
            <person name="Coleman-Derr D."/>
        </authorList>
    </citation>
    <scope>NUCLEOTIDE SEQUENCE [LARGE SCALE GENOMIC DNA]</scope>
    <source>
        <strain evidence="2 3">KV-663</strain>
    </source>
</reference>
<sequence length="203" mass="20961">MKRALAVAAVAAVSLLGFTGTAGAASSPVTHVRSNTASAQANWFKESGDQYWASGVSAVKSLWGSGSELHLWHTVGTNGGTTTSINADVTTGFALTIDAKRLGSASLSATDLPATLCTYDENGELVGDCTDTTVDVNVTWSGQGAMMKGSYNEHVTIGGSMTRLHVLWTNREALATGSLDGALSAADLEFASLGTEKQVKMGR</sequence>
<feature type="chain" id="PRO_5021725204" evidence="1">
    <location>
        <begin position="25"/>
        <end position="203"/>
    </location>
</feature>
<dbReference type="AlphaFoldDB" id="A0A543HHM2"/>
<comment type="caution">
    <text evidence="2">The sequence shown here is derived from an EMBL/GenBank/DDBJ whole genome shotgun (WGS) entry which is preliminary data.</text>
</comment>
<dbReference type="EMBL" id="VFPM01000003">
    <property type="protein sequence ID" value="TQM57787.1"/>
    <property type="molecule type" value="Genomic_DNA"/>
</dbReference>
<keyword evidence="1" id="KW-0732">Signal</keyword>
<protein>
    <submittedName>
        <fullName evidence="2">Uncharacterized protein</fullName>
    </submittedName>
</protein>
<evidence type="ECO:0000313" key="3">
    <source>
        <dbReference type="Proteomes" id="UP000316747"/>
    </source>
</evidence>
<proteinExistence type="predicted"/>
<evidence type="ECO:0000256" key="1">
    <source>
        <dbReference type="SAM" id="SignalP"/>
    </source>
</evidence>
<evidence type="ECO:0000313" key="2">
    <source>
        <dbReference type="EMBL" id="TQM57787.1"/>
    </source>
</evidence>
<gene>
    <name evidence="2" type="ORF">FBY41_3119</name>
</gene>
<name>A0A543HHM2_9MICO</name>
<feature type="signal peptide" evidence="1">
    <location>
        <begin position="1"/>
        <end position="24"/>
    </location>
</feature>
<dbReference type="Proteomes" id="UP000316747">
    <property type="component" value="Unassembled WGS sequence"/>
</dbReference>
<organism evidence="2 3">
    <name type="scientific">Humibacillus xanthopallidus</name>
    <dbReference type="NCBI Taxonomy" id="412689"/>
    <lineage>
        <taxon>Bacteria</taxon>
        <taxon>Bacillati</taxon>
        <taxon>Actinomycetota</taxon>
        <taxon>Actinomycetes</taxon>
        <taxon>Micrococcales</taxon>
        <taxon>Intrasporangiaceae</taxon>
        <taxon>Humibacillus</taxon>
    </lineage>
</organism>
<accession>A0A543HHM2</accession>